<protein>
    <recommendedName>
        <fullName evidence="4">Secreted protein</fullName>
    </recommendedName>
</protein>
<name>A0A7J5XJX9_DISMA</name>
<reference evidence="2 3" key="1">
    <citation type="submission" date="2020-03" db="EMBL/GenBank/DDBJ databases">
        <title>Dissostichus mawsoni Genome sequencing and assembly.</title>
        <authorList>
            <person name="Park H."/>
        </authorList>
    </citation>
    <scope>NUCLEOTIDE SEQUENCE [LARGE SCALE GENOMIC DNA]</scope>
    <source>
        <strain evidence="2">DM0001</strain>
        <tissue evidence="2">Muscle</tissue>
    </source>
</reference>
<feature type="signal peptide" evidence="1">
    <location>
        <begin position="1"/>
        <end position="20"/>
    </location>
</feature>
<evidence type="ECO:0000256" key="1">
    <source>
        <dbReference type="SAM" id="SignalP"/>
    </source>
</evidence>
<dbReference type="EMBL" id="JAAKFY010000024">
    <property type="protein sequence ID" value="KAF3836498.1"/>
    <property type="molecule type" value="Genomic_DNA"/>
</dbReference>
<comment type="caution">
    <text evidence="2">The sequence shown here is derived from an EMBL/GenBank/DDBJ whole genome shotgun (WGS) entry which is preliminary data.</text>
</comment>
<feature type="chain" id="PRO_5029659619" description="Secreted protein" evidence="1">
    <location>
        <begin position="21"/>
        <end position="116"/>
    </location>
</feature>
<feature type="non-terminal residue" evidence="2">
    <location>
        <position position="116"/>
    </location>
</feature>
<evidence type="ECO:0008006" key="4">
    <source>
        <dbReference type="Google" id="ProtNLM"/>
    </source>
</evidence>
<sequence>MIRSSCSLVIIFMAFAFVQSSLRQIKSLKAATIRSRGRGEIQFSLLVHNDNSPAGGPGEDLIETFFFIRSEAQEPCCCVTRCNVSLYTGVNIRDEGRSRTDCLSIQFAHVIPALQG</sequence>
<evidence type="ECO:0000313" key="2">
    <source>
        <dbReference type="EMBL" id="KAF3836498.1"/>
    </source>
</evidence>
<dbReference type="Proteomes" id="UP000518266">
    <property type="component" value="Unassembled WGS sequence"/>
</dbReference>
<organism evidence="2 3">
    <name type="scientific">Dissostichus mawsoni</name>
    <name type="common">Antarctic cod</name>
    <dbReference type="NCBI Taxonomy" id="36200"/>
    <lineage>
        <taxon>Eukaryota</taxon>
        <taxon>Metazoa</taxon>
        <taxon>Chordata</taxon>
        <taxon>Craniata</taxon>
        <taxon>Vertebrata</taxon>
        <taxon>Euteleostomi</taxon>
        <taxon>Actinopterygii</taxon>
        <taxon>Neopterygii</taxon>
        <taxon>Teleostei</taxon>
        <taxon>Neoteleostei</taxon>
        <taxon>Acanthomorphata</taxon>
        <taxon>Eupercaria</taxon>
        <taxon>Perciformes</taxon>
        <taxon>Notothenioidei</taxon>
        <taxon>Nototheniidae</taxon>
        <taxon>Dissostichus</taxon>
    </lineage>
</organism>
<keyword evidence="3" id="KW-1185">Reference proteome</keyword>
<evidence type="ECO:0000313" key="3">
    <source>
        <dbReference type="Proteomes" id="UP000518266"/>
    </source>
</evidence>
<keyword evidence="1" id="KW-0732">Signal</keyword>
<gene>
    <name evidence="2" type="ORF">F7725_029056</name>
</gene>
<dbReference type="AlphaFoldDB" id="A0A7J5XJX9"/>
<proteinExistence type="predicted"/>
<accession>A0A7J5XJX9</accession>